<evidence type="ECO:0000313" key="3">
    <source>
        <dbReference type="Proteomes" id="UP000799118"/>
    </source>
</evidence>
<evidence type="ECO:0000256" key="1">
    <source>
        <dbReference type="SAM" id="MobiDB-lite"/>
    </source>
</evidence>
<name>A0A6A4HZG2_9AGAR</name>
<keyword evidence="3" id="KW-1185">Reference proteome</keyword>
<reference evidence="2" key="1">
    <citation type="journal article" date="2019" name="Environ. Microbiol.">
        <title>Fungal ecological strategies reflected in gene transcription - a case study of two litter decomposers.</title>
        <authorList>
            <person name="Barbi F."/>
            <person name="Kohler A."/>
            <person name="Barry K."/>
            <person name="Baskaran P."/>
            <person name="Daum C."/>
            <person name="Fauchery L."/>
            <person name="Ihrmark K."/>
            <person name="Kuo A."/>
            <person name="LaButti K."/>
            <person name="Lipzen A."/>
            <person name="Morin E."/>
            <person name="Grigoriev I.V."/>
            <person name="Henrissat B."/>
            <person name="Lindahl B."/>
            <person name="Martin F."/>
        </authorList>
    </citation>
    <scope>NUCLEOTIDE SEQUENCE</scope>
    <source>
        <strain evidence="2">JB14</strain>
    </source>
</reference>
<dbReference type="Proteomes" id="UP000799118">
    <property type="component" value="Unassembled WGS sequence"/>
</dbReference>
<dbReference type="EMBL" id="ML769428">
    <property type="protein sequence ID" value="KAE9403090.1"/>
    <property type="molecule type" value="Genomic_DNA"/>
</dbReference>
<sequence length="288" mass="33521">MIALRQSYSHLPILDILIKQYGLFEFGFRISIPSALNTQVLTVAILVLKTHLILYRQGDWYQAGLEMTCSLLTRLPDYPRWGLTEVHNIIYSPWPARPLFIFPLNMNPPQFDYDLWNKYPDNFTMIPVDFTECNKEMGLHCIHILSGKYLRDVFIYAQDHWINHILNVPPSDETLQVLLDNVTLLNKEDARRALKWAEGAEESLDQLAQQFIIRIRRHLEPPPVKVASEGSQFGWGAESESVKESNERTSQHKPKPNSIVEKHTKSVDVDEPSENKVKRRWTEKFCCF</sequence>
<accession>A0A6A4HZG2</accession>
<protein>
    <submittedName>
        <fullName evidence="2">Uncharacterized protein</fullName>
    </submittedName>
</protein>
<evidence type="ECO:0000313" key="2">
    <source>
        <dbReference type="EMBL" id="KAE9403090.1"/>
    </source>
</evidence>
<dbReference type="AlphaFoldDB" id="A0A6A4HZG2"/>
<organism evidence="2 3">
    <name type="scientific">Gymnopus androsaceus JB14</name>
    <dbReference type="NCBI Taxonomy" id="1447944"/>
    <lineage>
        <taxon>Eukaryota</taxon>
        <taxon>Fungi</taxon>
        <taxon>Dikarya</taxon>
        <taxon>Basidiomycota</taxon>
        <taxon>Agaricomycotina</taxon>
        <taxon>Agaricomycetes</taxon>
        <taxon>Agaricomycetidae</taxon>
        <taxon>Agaricales</taxon>
        <taxon>Marasmiineae</taxon>
        <taxon>Omphalotaceae</taxon>
        <taxon>Gymnopus</taxon>
    </lineage>
</organism>
<proteinExistence type="predicted"/>
<feature type="region of interest" description="Disordered" evidence="1">
    <location>
        <begin position="235"/>
        <end position="277"/>
    </location>
</feature>
<feature type="compositionally biased region" description="Basic and acidic residues" evidence="1">
    <location>
        <begin position="260"/>
        <end position="277"/>
    </location>
</feature>
<gene>
    <name evidence="2" type="ORF">BT96DRAFT_503906</name>
</gene>
<feature type="compositionally biased region" description="Basic and acidic residues" evidence="1">
    <location>
        <begin position="240"/>
        <end position="250"/>
    </location>
</feature>